<dbReference type="GO" id="GO:0035435">
    <property type="term" value="P:phosphate ion transmembrane transport"/>
    <property type="evidence" value="ECO:0007669"/>
    <property type="project" value="InterPro"/>
</dbReference>
<keyword evidence="4" id="KW-0813">Transport</keyword>
<feature type="transmembrane region" description="Helical" evidence="9">
    <location>
        <begin position="145"/>
        <end position="163"/>
    </location>
</feature>
<evidence type="ECO:0000256" key="5">
    <source>
        <dbReference type="ARBA" id="ARBA00022475"/>
    </source>
</evidence>
<reference evidence="11 12" key="1">
    <citation type="submission" date="2019-02" db="EMBL/GenBank/DDBJ databases">
        <title>Deep-cultivation of Planctomycetes and their phenomic and genomic characterization uncovers novel biology.</title>
        <authorList>
            <person name="Wiegand S."/>
            <person name="Jogler M."/>
            <person name="Boedeker C."/>
            <person name="Pinto D."/>
            <person name="Vollmers J."/>
            <person name="Rivas-Marin E."/>
            <person name="Kohn T."/>
            <person name="Peeters S.H."/>
            <person name="Heuer A."/>
            <person name="Rast P."/>
            <person name="Oberbeckmann S."/>
            <person name="Bunk B."/>
            <person name="Jeske O."/>
            <person name="Meyerdierks A."/>
            <person name="Storesund J.E."/>
            <person name="Kallscheuer N."/>
            <person name="Luecker S."/>
            <person name="Lage O.M."/>
            <person name="Pohl T."/>
            <person name="Merkel B.J."/>
            <person name="Hornburger P."/>
            <person name="Mueller R.-W."/>
            <person name="Bruemmer F."/>
            <person name="Labrenz M."/>
            <person name="Spormann A.M."/>
            <person name="Op Den Camp H."/>
            <person name="Overmann J."/>
            <person name="Amann R."/>
            <person name="Jetten M.S.M."/>
            <person name="Mascher T."/>
            <person name="Medema M.H."/>
            <person name="Devos D.P."/>
            <person name="Kaster A.-K."/>
            <person name="Ovreas L."/>
            <person name="Rohde M."/>
            <person name="Galperin M.Y."/>
            <person name="Jogler C."/>
        </authorList>
    </citation>
    <scope>NUCLEOTIDE SEQUENCE [LARGE SCALE GENOMIC DNA]</scope>
    <source>
        <strain evidence="11 12">Pla52n</strain>
    </source>
</reference>
<evidence type="ECO:0000256" key="3">
    <source>
        <dbReference type="ARBA" id="ARBA00016864"/>
    </source>
</evidence>
<feature type="transmembrane region" description="Helical" evidence="9">
    <location>
        <begin position="261"/>
        <end position="283"/>
    </location>
</feature>
<dbReference type="Gene3D" id="1.10.3720.10">
    <property type="entry name" value="MetI-like"/>
    <property type="match status" value="1"/>
</dbReference>
<feature type="domain" description="ABC transmembrane type-1" evidence="10">
    <location>
        <begin position="75"/>
        <end position="279"/>
    </location>
</feature>
<dbReference type="SUPFAM" id="SSF161098">
    <property type="entry name" value="MetI-like"/>
    <property type="match status" value="1"/>
</dbReference>
<dbReference type="Pfam" id="PF00528">
    <property type="entry name" value="BPD_transp_1"/>
    <property type="match status" value="1"/>
</dbReference>
<dbReference type="EMBL" id="SJPN01000002">
    <property type="protein sequence ID" value="TWU06274.1"/>
    <property type="molecule type" value="Genomic_DNA"/>
</dbReference>
<dbReference type="NCBIfam" id="TIGR00974">
    <property type="entry name" value="3a0107s02c"/>
    <property type="match status" value="1"/>
</dbReference>
<accession>A0A5C6B718</accession>
<dbReference type="AlphaFoldDB" id="A0A5C6B718"/>
<feature type="transmembrane region" description="Helical" evidence="9">
    <location>
        <begin position="191"/>
        <end position="212"/>
    </location>
</feature>
<dbReference type="InterPro" id="IPR000515">
    <property type="entry name" value="MetI-like"/>
</dbReference>
<sequence>MNDNPAASPRSFGRQHVKREVCVTVAVWIAAASVIGVLIWILVDIAVRGFAEINLEFLTNDVQNAGRAGGIGPIIVSTGLILLVCLVVSLPLSFGTAIALTERVGQETWFARNVRRSLDVLAGVPSIVFGLFGNAFFAITLGMGYSILSGGLTLACMVLPILIRTTEQAIRAVPAEYRYAAAALGMKRTSILFRVVLPVAMPALAAGVVLSIGRALAETAALIFTSGYVARTPGSLFDSGRSLSVHIYDLAMNVPGGGSRAYATACVLVVMLLLINAVTALLLRFAGLQNRGVAGGSL</sequence>
<proteinExistence type="inferred from homology"/>
<evidence type="ECO:0000313" key="11">
    <source>
        <dbReference type="EMBL" id="TWU06274.1"/>
    </source>
</evidence>
<feature type="transmembrane region" description="Helical" evidence="9">
    <location>
        <begin position="74"/>
        <end position="100"/>
    </location>
</feature>
<dbReference type="OrthoDB" id="9785113at2"/>
<feature type="transmembrane region" description="Helical" evidence="9">
    <location>
        <begin position="21"/>
        <end position="43"/>
    </location>
</feature>
<comment type="caution">
    <text evidence="11">The sequence shown here is derived from an EMBL/GenBank/DDBJ whole genome shotgun (WGS) entry which is preliminary data.</text>
</comment>
<dbReference type="InterPro" id="IPR005672">
    <property type="entry name" value="Phosphate_PstA"/>
</dbReference>
<protein>
    <recommendedName>
        <fullName evidence="3 9">Phosphate transport system permease protein PstA</fullName>
    </recommendedName>
</protein>
<feature type="transmembrane region" description="Helical" evidence="9">
    <location>
        <begin position="120"/>
        <end position="139"/>
    </location>
</feature>
<dbReference type="InterPro" id="IPR035906">
    <property type="entry name" value="MetI-like_sf"/>
</dbReference>
<dbReference type="RefSeq" id="WP_146519374.1">
    <property type="nucleotide sequence ID" value="NZ_CP151726.1"/>
</dbReference>
<keyword evidence="6 9" id="KW-0812">Transmembrane</keyword>
<evidence type="ECO:0000256" key="7">
    <source>
        <dbReference type="ARBA" id="ARBA00022989"/>
    </source>
</evidence>
<keyword evidence="12" id="KW-1185">Reference proteome</keyword>
<dbReference type="GO" id="GO:0005886">
    <property type="term" value="C:plasma membrane"/>
    <property type="evidence" value="ECO:0007669"/>
    <property type="project" value="UniProtKB-SubCell"/>
</dbReference>
<name>A0A5C6B718_9BACT</name>
<dbReference type="CDD" id="cd06261">
    <property type="entry name" value="TM_PBP2"/>
    <property type="match status" value="1"/>
</dbReference>
<comment type="subcellular location">
    <subcellularLocation>
        <location evidence="1 9">Cell membrane</location>
        <topology evidence="1 9">Multi-pass membrane protein</topology>
    </subcellularLocation>
</comment>
<keyword evidence="7 9" id="KW-1133">Transmembrane helix</keyword>
<keyword evidence="8 9" id="KW-0472">Membrane</keyword>
<evidence type="ECO:0000256" key="6">
    <source>
        <dbReference type="ARBA" id="ARBA00022692"/>
    </source>
</evidence>
<gene>
    <name evidence="11" type="primary">pstA_1</name>
    <name evidence="11" type="ORF">Pla52n_19950</name>
</gene>
<dbReference type="PROSITE" id="PS50928">
    <property type="entry name" value="ABC_TM1"/>
    <property type="match status" value="1"/>
</dbReference>
<evidence type="ECO:0000256" key="4">
    <source>
        <dbReference type="ARBA" id="ARBA00022448"/>
    </source>
</evidence>
<evidence type="ECO:0000256" key="8">
    <source>
        <dbReference type="ARBA" id="ARBA00023136"/>
    </source>
</evidence>
<organism evidence="11 12">
    <name type="scientific">Stieleria varia</name>
    <dbReference type="NCBI Taxonomy" id="2528005"/>
    <lineage>
        <taxon>Bacteria</taxon>
        <taxon>Pseudomonadati</taxon>
        <taxon>Planctomycetota</taxon>
        <taxon>Planctomycetia</taxon>
        <taxon>Pirellulales</taxon>
        <taxon>Pirellulaceae</taxon>
        <taxon>Stieleria</taxon>
    </lineage>
</organism>
<evidence type="ECO:0000256" key="1">
    <source>
        <dbReference type="ARBA" id="ARBA00004651"/>
    </source>
</evidence>
<comment type="similarity">
    <text evidence="2 9">Belongs to the binding-protein-dependent transport system permease family. CysTW subfamily.</text>
</comment>
<evidence type="ECO:0000259" key="10">
    <source>
        <dbReference type="PROSITE" id="PS50928"/>
    </source>
</evidence>
<evidence type="ECO:0000313" key="12">
    <source>
        <dbReference type="Proteomes" id="UP000320176"/>
    </source>
</evidence>
<dbReference type="GO" id="GO:0005315">
    <property type="term" value="F:phosphate transmembrane transporter activity"/>
    <property type="evidence" value="ECO:0007669"/>
    <property type="project" value="InterPro"/>
</dbReference>
<evidence type="ECO:0000256" key="9">
    <source>
        <dbReference type="RuleBase" id="RU363043"/>
    </source>
</evidence>
<keyword evidence="5 9" id="KW-1003">Cell membrane</keyword>
<evidence type="ECO:0000256" key="2">
    <source>
        <dbReference type="ARBA" id="ARBA00007069"/>
    </source>
</evidence>
<dbReference type="PANTHER" id="PTHR43470">
    <property type="entry name" value="PHOSPHATE TRANSPORT SYSTEM PERMEASE PROTEIN PSTA-RELATED"/>
    <property type="match status" value="1"/>
</dbReference>
<dbReference type="Proteomes" id="UP000320176">
    <property type="component" value="Unassembled WGS sequence"/>
</dbReference>
<dbReference type="PANTHER" id="PTHR43470:SF3">
    <property type="entry name" value="PHOSPHATE TRANSPORT SYSTEM PERMEASE PROTEIN PSTA-RELATED"/>
    <property type="match status" value="1"/>
</dbReference>